<keyword evidence="4" id="KW-0472">Membrane</keyword>
<dbReference type="Gene3D" id="3.40.50.300">
    <property type="entry name" value="P-loop containing nucleotide triphosphate hydrolases"/>
    <property type="match status" value="1"/>
</dbReference>
<gene>
    <name evidence="7" type="ORF">B0I36DRAFT_388315</name>
</gene>
<dbReference type="EMBL" id="JAGTJQ010000011">
    <property type="protein sequence ID" value="KAH7018019.1"/>
    <property type="molecule type" value="Genomic_DNA"/>
</dbReference>
<accession>A0A9P8XVY8</accession>
<evidence type="ECO:0000256" key="3">
    <source>
        <dbReference type="SAM" id="MobiDB-lite"/>
    </source>
</evidence>
<dbReference type="PANTHER" id="PTHR11566:SF149">
    <property type="entry name" value="GTPASE, PUTATIVE (AFU_ORTHOLOGUE AFUA_6G11890)-RELATED"/>
    <property type="match status" value="1"/>
</dbReference>
<dbReference type="CDD" id="cd08771">
    <property type="entry name" value="DLP_1"/>
    <property type="match status" value="1"/>
</dbReference>
<evidence type="ECO:0000313" key="7">
    <source>
        <dbReference type="EMBL" id="KAH7018019.1"/>
    </source>
</evidence>
<keyword evidence="4" id="KW-0812">Transmembrane</keyword>
<dbReference type="Pfam" id="PF01031">
    <property type="entry name" value="Dynamin_M"/>
    <property type="match status" value="1"/>
</dbReference>
<proteinExistence type="predicted"/>
<keyword evidence="1" id="KW-0547">Nucleotide-binding</keyword>
<dbReference type="AlphaFoldDB" id="A0A9P8XVY8"/>
<dbReference type="GO" id="GO:0000266">
    <property type="term" value="P:mitochondrial fission"/>
    <property type="evidence" value="ECO:0007669"/>
    <property type="project" value="TreeGrafter"/>
</dbReference>
<feature type="transmembrane region" description="Helical" evidence="4">
    <location>
        <begin position="119"/>
        <end position="143"/>
    </location>
</feature>
<dbReference type="InterPro" id="IPR030381">
    <property type="entry name" value="G_DYNAMIN_dom"/>
</dbReference>
<feature type="region of interest" description="Disordered" evidence="3">
    <location>
        <begin position="912"/>
        <end position="948"/>
    </location>
</feature>
<dbReference type="InterPro" id="IPR027417">
    <property type="entry name" value="P-loop_NTPase"/>
</dbReference>
<dbReference type="InterPro" id="IPR020850">
    <property type="entry name" value="GED_dom"/>
</dbReference>
<dbReference type="PROSITE" id="PS51388">
    <property type="entry name" value="GED"/>
    <property type="match status" value="1"/>
</dbReference>
<protein>
    <submittedName>
        <fullName evidence="7">Uncharacterized protein</fullName>
    </submittedName>
</protein>
<keyword evidence="8" id="KW-1185">Reference proteome</keyword>
<dbReference type="InterPro" id="IPR003130">
    <property type="entry name" value="GED"/>
</dbReference>
<dbReference type="InterPro" id="IPR045063">
    <property type="entry name" value="Dynamin_N"/>
</dbReference>
<evidence type="ECO:0000256" key="4">
    <source>
        <dbReference type="SAM" id="Phobius"/>
    </source>
</evidence>
<dbReference type="GO" id="GO:0048312">
    <property type="term" value="P:intracellular distribution of mitochondria"/>
    <property type="evidence" value="ECO:0007669"/>
    <property type="project" value="TreeGrafter"/>
</dbReference>
<dbReference type="Gene3D" id="1.20.120.1240">
    <property type="entry name" value="Dynamin, middle domain"/>
    <property type="match status" value="1"/>
</dbReference>
<name>A0A9P8XVY8_9PEZI</name>
<feature type="domain" description="Dynamin-type G" evidence="6">
    <location>
        <begin position="168"/>
        <end position="446"/>
    </location>
</feature>
<dbReference type="PRINTS" id="PR00195">
    <property type="entry name" value="DYNAMIN"/>
</dbReference>
<dbReference type="GO" id="GO:0005525">
    <property type="term" value="F:GTP binding"/>
    <property type="evidence" value="ECO:0007669"/>
    <property type="project" value="InterPro"/>
</dbReference>
<reference evidence="7" key="1">
    <citation type="journal article" date="2021" name="Nat. Commun.">
        <title>Genetic determinants of endophytism in the Arabidopsis root mycobiome.</title>
        <authorList>
            <person name="Mesny F."/>
            <person name="Miyauchi S."/>
            <person name="Thiergart T."/>
            <person name="Pickel B."/>
            <person name="Atanasova L."/>
            <person name="Karlsson M."/>
            <person name="Huettel B."/>
            <person name="Barry K.W."/>
            <person name="Haridas S."/>
            <person name="Chen C."/>
            <person name="Bauer D."/>
            <person name="Andreopoulos W."/>
            <person name="Pangilinan J."/>
            <person name="LaButti K."/>
            <person name="Riley R."/>
            <person name="Lipzen A."/>
            <person name="Clum A."/>
            <person name="Drula E."/>
            <person name="Henrissat B."/>
            <person name="Kohler A."/>
            <person name="Grigoriev I.V."/>
            <person name="Martin F.M."/>
            <person name="Hacquard S."/>
        </authorList>
    </citation>
    <scope>NUCLEOTIDE SEQUENCE</scope>
    <source>
        <strain evidence="7">MPI-CAGE-CH-0230</strain>
    </source>
</reference>
<dbReference type="Pfam" id="PF02212">
    <property type="entry name" value="GED"/>
    <property type="match status" value="1"/>
</dbReference>
<evidence type="ECO:0000256" key="2">
    <source>
        <dbReference type="ARBA" id="ARBA00023134"/>
    </source>
</evidence>
<dbReference type="GO" id="GO:0016559">
    <property type="term" value="P:peroxisome fission"/>
    <property type="evidence" value="ECO:0007669"/>
    <property type="project" value="TreeGrafter"/>
</dbReference>
<feature type="transmembrane region" description="Helical" evidence="4">
    <location>
        <begin position="89"/>
        <end position="107"/>
    </location>
</feature>
<dbReference type="PROSITE" id="PS51718">
    <property type="entry name" value="G_DYNAMIN_2"/>
    <property type="match status" value="1"/>
</dbReference>
<feature type="transmembrane region" description="Helical" evidence="4">
    <location>
        <begin position="46"/>
        <end position="69"/>
    </location>
</feature>
<evidence type="ECO:0000259" key="6">
    <source>
        <dbReference type="PROSITE" id="PS51718"/>
    </source>
</evidence>
<feature type="region of interest" description="Disordered" evidence="3">
    <location>
        <begin position="545"/>
        <end position="584"/>
    </location>
</feature>
<dbReference type="GO" id="GO:0008017">
    <property type="term" value="F:microtubule binding"/>
    <property type="evidence" value="ECO:0007669"/>
    <property type="project" value="TreeGrafter"/>
</dbReference>
<dbReference type="GO" id="GO:0005739">
    <property type="term" value="C:mitochondrion"/>
    <property type="evidence" value="ECO:0007669"/>
    <property type="project" value="TreeGrafter"/>
</dbReference>
<comment type="caution">
    <text evidence="7">The sequence shown here is derived from an EMBL/GenBank/DDBJ whole genome shotgun (WGS) entry which is preliminary data.</text>
</comment>
<evidence type="ECO:0000259" key="5">
    <source>
        <dbReference type="PROSITE" id="PS51388"/>
    </source>
</evidence>
<evidence type="ECO:0000256" key="1">
    <source>
        <dbReference type="ARBA" id="ARBA00022741"/>
    </source>
</evidence>
<dbReference type="GO" id="GO:0006897">
    <property type="term" value="P:endocytosis"/>
    <property type="evidence" value="ECO:0007669"/>
    <property type="project" value="TreeGrafter"/>
</dbReference>
<sequence length="1020" mass="114089">MYTYELARTFPPRPQDVVYHVGWMGLTFSLYWSAMSTDPAIATLMIRNVAACSFFSLGLSSAVQLAMLIMERLGPWTRPPLRMTRCFRGLVWTLVLSRPMSWAVYIVTYEALWRITATLADFAVMTVLTIAFLGLSFPSLGALSQLASEQKPLMDTIDELRRYQIDRIIDLPQIIVIGDQSSGKSSVLAAISRIPFPAKGTVCTRFAIELVLRTSSRSTLGAHIHRTDGSAVELRAVADTNFDNGLLAQIIGDAGQRMRAPTGFSEDVLRVEICRPDVPHLTLIDLPGFYHSENEEQSAEGRELVERLADKYMARDTSIILAIVAASNDMILQSVLSKVRRHDKGGRRTLGIITKPDLLLPGSRGELIVRLARNTHPSHALELGWHVLRNRDEDEKDDSDDIRDAKEQELCDKAPWNSLRSADRGVARLRTKLSNILLRHIQKSLPDLDDNIQRKISEYDVRIRQLGPPRDKPTEMRAFLDRVASQYQNICSRALSGNYSHEFFGGLYPDDEEDGRIRKIRALVRDLNRAYTYILASRGSRRRVVFPDDHGKLGGDAESDGDGGTNDSDSDSDRSSGDGDTDAAEEAQAFIGGWSVHASGEILRLTQAYKFDEPEKVPVAKMARELELLASRNQGTELPGSSNDSLALNLFRDQITPWNEIASFHVRHVTSFARAFVEKLLTHIIDEQDGAPYLAIAQHLVDPFFETTAANLHDKVAELLFHYQEGHPQPFDPEFEALYIDARRRSTVDAAVDMLKEKPWLLSEEGRALLADRLRQAQDKVQPAPAALDIIAKCQTYYQISIYSFINNVIVLALENCLIRKLPSIITTEMVSRMEDEELRLLAAESATTQLDRAELQRNNEALKKAAKALRPYRTRGAHPALPMFVNDAVSELPSPDKKGGTKTDSYISSTFGLSGSKKDPTNKAQTPILPQGSHVNPTTDTQTSHESVSLGQKPLLQNGNDPIDFILRYIFGVILVEYRGSESLFWNSYYPRRAGVVQRAVKVHIWAAWIFVGQGIVDL</sequence>
<organism evidence="7 8">
    <name type="scientific">Microdochium trichocladiopsis</name>
    <dbReference type="NCBI Taxonomy" id="1682393"/>
    <lineage>
        <taxon>Eukaryota</taxon>
        <taxon>Fungi</taxon>
        <taxon>Dikarya</taxon>
        <taxon>Ascomycota</taxon>
        <taxon>Pezizomycotina</taxon>
        <taxon>Sordariomycetes</taxon>
        <taxon>Xylariomycetidae</taxon>
        <taxon>Xylariales</taxon>
        <taxon>Microdochiaceae</taxon>
        <taxon>Microdochium</taxon>
    </lineage>
</organism>
<dbReference type="RefSeq" id="XP_046006286.1">
    <property type="nucleotide sequence ID" value="XM_046161237.1"/>
</dbReference>
<dbReference type="GO" id="GO:0016020">
    <property type="term" value="C:membrane"/>
    <property type="evidence" value="ECO:0007669"/>
    <property type="project" value="TreeGrafter"/>
</dbReference>
<evidence type="ECO:0000313" key="8">
    <source>
        <dbReference type="Proteomes" id="UP000756346"/>
    </source>
</evidence>
<feature type="compositionally biased region" description="Basic and acidic residues" evidence="3">
    <location>
        <begin position="545"/>
        <end position="555"/>
    </location>
</feature>
<feature type="domain" description="GED" evidence="5">
    <location>
        <begin position="787"/>
        <end position="878"/>
    </location>
</feature>
<dbReference type="PANTHER" id="PTHR11566">
    <property type="entry name" value="DYNAMIN"/>
    <property type="match status" value="1"/>
</dbReference>
<dbReference type="InterPro" id="IPR000375">
    <property type="entry name" value="Dynamin_stalk"/>
</dbReference>
<dbReference type="GO" id="GO:0005874">
    <property type="term" value="C:microtubule"/>
    <property type="evidence" value="ECO:0007669"/>
    <property type="project" value="TreeGrafter"/>
</dbReference>
<dbReference type="InterPro" id="IPR022812">
    <property type="entry name" value="Dynamin"/>
</dbReference>
<feature type="compositionally biased region" description="Polar residues" evidence="3">
    <location>
        <begin position="934"/>
        <end position="948"/>
    </location>
</feature>
<dbReference type="Pfam" id="PF00350">
    <property type="entry name" value="Dynamin_N"/>
    <property type="match status" value="1"/>
</dbReference>
<dbReference type="SUPFAM" id="SSF52540">
    <property type="entry name" value="P-loop containing nucleoside triphosphate hydrolases"/>
    <property type="match status" value="1"/>
</dbReference>
<dbReference type="GO" id="GO:0003924">
    <property type="term" value="F:GTPase activity"/>
    <property type="evidence" value="ECO:0007669"/>
    <property type="project" value="InterPro"/>
</dbReference>
<dbReference type="SMART" id="SM00053">
    <property type="entry name" value="DYNc"/>
    <property type="match status" value="1"/>
</dbReference>
<keyword evidence="2" id="KW-0342">GTP-binding</keyword>
<dbReference type="InterPro" id="IPR001401">
    <property type="entry name" value="Dynamin_GTPase"/>
</dbReference>
<dbReference type="OrthoDB" id="415706at2759"/>
<dbReference type="Proteomes" id="UP000756346">
    <property type="component" value="Unassembled WGS sequence"/>
</dbReference>
<keyword evidence="4" id="KW-1133">Transmembrane helix</keyword>
<dbReference type="GeneID" id="70190783"/>